<protein>
    <submittedName>
        <fullName evidence="2">Pilus assembly protein</fullName>
    </submittedName>
</protein>
<dbReference type="AlphaFoldDB" id="A0A934MBH8"/>
<feature type="chain" id="PRO_5038800923" evidence="1">
    <location>
        <begin position="21"/>
        <end position="120"/>
    </location>
</feature>
<dbReference type="Proteomes" id="UP000602087">
    <property type="component" value="Unassembled WGS sequence"/>
</dbReference>
<evidence type="ECO:0000313" key="3">
    <source>
        <dbReference type="Proteomes" id="UP000602087"/>
    </source>
</evidence>
<sequence>MLVIFLAVQLALTWHGNSVAGAVARETARVARTGATDATSLAAARDRGYATAAEVGGRTLTDVQITVRIVDADGDLPGPGEDEQYVAVTVTGRAIELVAGLPPRVSATAHAPLETFRGDL</sequence>
<evidence type="ECO:0000313" key="2">
    <source>
        <dbReference type="EMBL" id="MBI9115331.1"/>
    </source>
</evidence>
<proteinExistence type="predicted"/>
<reference evidence="2" key="1">
    <citation type="submission" date="2020-12" db="EMBL/GenBank/DDBJ databases">
        <title>Sanguibacter suaedae sp. nov., isolated from Suaeda aralocaspica.</title>
        <authorList>
            <person name="Ma Q."/>
        </authorList>
    </citation>
    <scope>NUCLEOTIDE SEQUENCE</scope>
    <source>
        <strain evidence="2">YZGR15</strain>
    </source>
</reference>
<keyword evidence="3" id="KW-1185">Reference proteome</keyword>
<organism evidence="2 3">
    <name type="scientific">Sanguibacter suaedae</name>
    <dbReference type="NCBI Taxonomy" id="2795737"/>
    <lineage>
        <taxon>Bacteria</taxon>
        <taxon>Bacillati</taxon>
        <taxon>Actinomycetota</taxon>
        <taxon>Actinomycetes</taxon>
        <taxon>Micrococcales</taxon>
        <taxon>Sanguibacteraceae</taxon>
        <taxon>Sanguibacter</taxon>
    </lineage>
</organism>
<feature type="signal peptide" evidence="1">
    <location>
        <begin position="1"/>
        <end position="20"/>
    </location>
</feature>
<keyword evidence="1" id="KW-0732">Signal</keyword>
<accession>A0A934MBH8</accession>
<evidence type="ECO:0000256" key="1">
    <source>
        <dbReference type="SAM" id="SignalP"/>
    </source>
</evidence>
<gene>
    <name evidence="2" type="ORF">JAV76_09960</name>
</gene>
<comment type="caution">
    <text evidence="2">The sequence shown here is derived from an EMBL/GenBank/DDBJ whole genome shotgun (WGS) entry which is preliminary data.</text>
</comment>
<dbReference type="EMBL" id="JAEINH010000007">
    <property type="protein sequence ID" value="MBI9115331.1"/>
    <property type="molecule type" value="Genomic_DNA"/>
</dbReference>
<name>A0A934MBH8_9MICO</name>